<comment type="caution">
    <text evidence="10">The sequence shown here is derived from an EMBL/GenBank/DDBJ whole genome shotgun (WGS) entry which is preliminary data.</text>
</comment>
<dbReference type="Gene3D" id="1.20.1250.20">
    <property type="entry name" value="MFS general substrate transporter like domains"/>
    <property type="match status" value="2"/>
</dbReference>
<dbReference type="FunFam" id="1.20.1250.20:FF:000284">
    <property type="entry name" value="Siderophore iron transporter mirB"/>
    <property type="match status" value="1"/>
</dbReference>
<dbReference type="EMBL" id="AZHF01000003">
    <property type="protein sequence ID" value="OAA77554.1"/>
    <property type="molecule type" value="Genomic_DNA"/>
</dbReference>
<feature type="compositionally biased region" description="Basic and acidic residues" evidence="7">
    <location>
        <begin position="45"/>
        <end position="56"/>
    </location>
</feature>
<feature type="transmembrane region" description="Helical" evidence="8">
    <location>
        <begin position="356"/>
        <end position="378"/>
    </location>
</feature>
<feature type="transmembrane region" description="Helical" evidence="8">
    <location>
        <begin position="71"/>
        <end position="90"/>
    </location>
</feature>
<keyword evidence="11" id="KW-1185">Reference proteome</keyword>
<feature type="transmembrane region" description="Helical" evidence="8">
    <location>
        <begin position="198"/>
        <end position="219"/>
    </location>
</feature>
<keyword evidence="4 8" id="KW-0812">Transmembrane</keyword>
<dbReference type="Pfam" id="PF07690">
    <property type="entry name" value="MFS_1"/>
    <property type="match status" value="1"/>
</dbReference>
<evidence type="ECO:0000256" key="4">
    <source>
        <dbReference type="ARBA" id="ARBA00022692"/>
    </source>
</evidence>
<accession>A0A168HBG6</accession>
<evidence type="ECO:0000313" key="11">
    <source>
        <dbReference type="Proteomes" id="UP000076881"/>
    </source>
</evidence>
<evidence type="ECO:0000259" key="9">
    <source>
        <dbReference type="PROSITE" id="PS50850"/>
    </source>
</evidence>
<dbReference type="AlphaFoldDB" id="A0A168HBG6"/>
<dbReference type="GO" id="GO:0005886">
    <property type="term" value="C:plasma membrane"/>
    <property type="evidence" value="ECO:0007669"/>
    <property type="project" value="TreeGrafter"/>
</dbReference>
<evidence type="ECO:0000256" key="7">
    <source>
        <dbReference type="SAM" id="MobiDB-lite"/>
    </source>
</evidence>
<feature type="transmembrane region" description="Helical" evidence="8">
    <location>
        <begin position="314"/>
        <end position="336"/>
    </location>
</feature>
<organism evidence="10 11">
    <name type="scientific">Akanthomyces lecanii RCEF 1005</name>
    <dbReference type="NCBI Taxonomy" id="1081108"/>
    <lineage>
        <taxon>Eukaryota</taxon>
        <taxon>Fungi</taxon>
        <taxon>Dikarya</taxon>
        <taxon>Ascomycota</taxon>
        <taxon>Pezizomycotina</taxon>
        <taxon>Sordariomycetes</taxon>
        <taxon>Hypocreomycetidae</taxon>
        <taxon>Hypocreales</taxon>
        <taxon>Cordycipitaceae</taxon>
        <taxon>Akanthomyces</taxon>
        <taxon>Cordyceps confragosa</taxon>
    </lineage>
</organism>
<dbReference type="SUPFAM" id="SSF103473">
    <property type="entry name" value="MFS general substrate transporter"/>
    <property type="match status" value="2"/>
</dbReference>
<dbReference type="Proteomes" id="UP000076881">
    <property type="component" value="Unassembled WGS sequence"/>
</dbReference>
<gene>
    <name evidence="10" type="ORF">LEL_04377</name>
</gene>
<feature type="transmembrane region" description="Helical" evidence="8">
    <location>
        <begin position="231"/>
        <end position="252"/>
    </location>
</feature>
<evidence type="ECO:0000256" key="5">
    <source>
        <dbReference type="ARBA" id="ARBA00022989"/>
    </source>
</evidence>
<evidence type="ECO:0000256" key="8">
    <source>
        <dbReference type="SAM" id="Phobius"/>
    </source>
</evidence>
<feature type="transmembrane region" description="Helical" evidence="8">
    <location>
        <begin position="110"/>
        <end position="129"/>
    </location>
</feature>
<feature type="transmembrane region" description="Helical" evidence="8">
    <location>
        <begin position="448"/>
        <end position="470"/>
    </location>
</feature>
<feature type="domain" description="Major facilitator superfamily (MFS) profile" evidence="9">
    <location>
        <begin position="76"/>
        <end position="585"/>
    </location>
</feature>
<comment type="subcellular location">
    <subcellularLocation>
        <location evidence="1">Membrane</location>
        <topology evidence="1">Multi-pass membrane protein</topology>
    </subcellularLocation>
</comment>
<dbReference type="GO" id="GO:0022857">
    <property type="term" value="F:transmembrane transporter activity"/>
    <property type="evidence" value="ECO:0007669"/>
    <property type="project" value="InterPro"/>
</dbReference>
<feature type="transmembrane region" description="Helical" evidence="8">
    <location>
        <begin position="562"/>
        <end position="581"/>
    </location>
</feature>
<proteinExistence type="inferred from homology"/>
<dbReference type="PROSITE" id="PS50850">
    <property type="entry name" value="MFS"/>
    <property type="match status" value="1"/>
</dbReference>
<feature type="transmembrane region" description="Helical" evidence="8">
    <location>
        <begin position="398"/>
        <end position="416"/>
    </location>
</feature>
<name>A0A168HBG6_CORDF</name>
<protein>
    <submittedName>
        <fullName evidence="10">Siderophore iron transporter</fullName>
    </submittedName>
</protein>
<evidence type="ECO:0000256" key="3">
    <source>
        <dbReference type="ARBA" id="ARBA00022448"/>
    </source>
</evidence>
<keyword evidence="3" id="KW-0813">Transport</keyword>
<dbReference type="InterPro" id="IPR011701">
    <property type="entry name" value="MFS"/>
</dbReference>
<feature type="region of interest" description="Disordered" evidence="7">
    <location>
        <begin position="594"/>
        <end position="613"/>
    </location>
</feature>
<keyword evidence="6 8" id="KW-0472">Membrane</keyword>
<keyword evidence="5 8" id="KW-1133">Transmembrane helix</keyword>
<sequence>MMFLPKIFAGKDEPAENLPPSFRSNVEHTNAGSNNDKSAVVSNVDSEHSDDDDHQKGVEEVEASIKVWSPFHIYLAWGFIWIVYFADSMHSGMGGTLTAYVTSSFAKHSLTATTGVFSSLIGALIKLPLAKILDIWGRPQGVALTTFFMVIGLIMMAACQNVETYAAAQVFYWIGFNGVAYSLQVFTADTSALKNRAFVFAFINTPFIISTPTAGYASQGFLNKGPEGWRWAYGAFSIIMPFVVAPILFLFLHNHRKAKRMGALPPRERSGRTFPQTLKHYAIQFDLFGILLAAAGMALFLLPFNIYYFQKQGWHSPMIICMLVFGVVLLCLFALYEKFLAPVKFIPFELLADRTIIGACLTVTLSFISFYVWSALFTSFLQVVIGATIVQATWVSRIYNIGSCFWGLVVGILIRWTGRFKWIALYFGAPLQILGVGLMIYFRQPGRSLGYIVMAQVFIAISGGTLAICQQMAVMAAVTHKHIAVVLALLSMFSNIGGAIGGTVSTAIWTGVFPKKLAEYLPAEAKGNATLIVASLPTQLSYPKGSAIRLAIEQAYGDAQRIMMIAATCLLLGTLFSVAMWRDLKVKDFETRSDVRDENRSDVKDEKRPDVNK</sequence>
<dbReference type="OrthoDB" id="4078873at2759"/>
<dbReference type="PANTHER" id="PTHR23501">
    <property type="entry name" value="MAJOR FACILITATOR SUPERFAMILY"/>
    <property type="match status" value="1"/>
</dbReference>
<dbReference type="InterPro" id="IPR020846">
    <property type="entry name" value="MFS_dom"/>
</dbReference>
<dbReference type="InterPro" id="IPR036259">
    <property type="entry name" value="MFS_trans_sf"/>
</dbReference>
<comment type="similarity">
    <text evidence="2">Belongs to the major facilitator superfamily.</text>
</comment>
<feature type="compositionally biased region" description="Polar residues" evidence="7">
    <location>
        <begin position="22"/>
        <end position="44"/>
    </location>
</feature>
<evidence type="ECO:0000256" key="6">
    <source>
        <dbReference type="ARBA" id="ARBA00023136"/>
    </source>
</evidence>
<evidence type="ECO:0000256" key="2">
    <source>
        <dbReference type="ARBA" id="ARBA00008335"/>
    </source>
</evidence>
<evidence type="ECO:0000313" key="10">
    <source>
        <dbReference type="EMBL" id="OAA77554.1"/>
    </source>
</evidence>
<feature type="transmembrane region" description="Helical" evidence="8">
    <location>
        <begin position="287"/>
        <end position="308"/>
    </location>
</feature>
<feature type="transmembrane region" description="Helical" evidence="8">
    <location>
        <begin position="423"/>
        <end position="442"/>
    </location>
</feature>
<feature type="transmembrane region" description="Helical" evidence="8">
    <location>
        <begin position="482"/>
        <end position="509"/>
    </location>
</feature>
<feature type="transmembrane region" description="Helical" evidence="8">
    <location>
        <begin position="170"/>
        <end position="186"/>
    </location>
</feature>
<reference evidence="10 11" key="1">
    <citation type="journal article" date="2016" name="Genome Biol. Evol.">
        <title>Divergent and convergent evolution of fungal pathogenicity.</title>
        <authorList>
            <person name="Shang Y."/>
            <person name="Xiao G."/>
            <person name="Zheng P."/>
            <person name="Cen K."/>
            <person name="Zhan S."/>
            <person name="Wang C."/>
        </authorList>
    </citation>
    <scope>NUCLEOTIDE SEQUENCE [LARGE SCALE GENOMIC DNA]</scope>
    <source>
        <strain evidence="10 11">RCEF 1005</strain>
    </source>
</reference>
<feature type="transmembrane region" description="Helical" evidence="8">
    <location>
        <begin position="141"/>
        <end position="158"/>
    </location>
</feature>
<dbReference type="PANTHER" id="PTHR23501:SF3">
    <property type="entry name" value="MAJOR FACILITATOR SUPERFAMILY (MFS) PROFILE DOMAIN-CONTAINING PROTEIN"/>
    <property type="match status" value="1"/>
</dbReference>
<feature type="region of interest" description="Disordered" evidence="7">
    <location>
        <begin position="10"/>
        <end position="56"/>
    </location>
</feature>
<evidence type="ECO:0000256" key="1">
    <source>
        <dbReference type="ARBA" id="ARBA00004141"/>
    </source>
</evidence>